<comment type="caution">
    <text evidence="2">The sequence shown here is derived from an EMBL/GenBank/DDBJ whole genome shotgun (WGS) entry which is preliminary data.</text>
</comment>
<protein>
    <submittedName>
        <fullName evidence="2">Putative zinc ribbon protein</fullName>
    </submittedName>
</protein>
<dbReference type="InterPro" id="IPR025487">
    <property type="entry name" value="DUF4379"/>
</dbReference>
<sequence length="509" mass="59366">MKYSIEDLKEFALAKNGKCLSNVFLGVEKKYDWECSEGHIWKASFHKIKNGGNWCPTCAVINCARNRIKYTIEDLKDFAIKKGGFCNSEKFINIKSKYKWECINGHIWEAVADNVINSNKWCPFCAGNYIGNILQMDLIAKERNGKCLSSIYKNSSTKLEWQCSEGHRWKAMPSLIKRGAWCPKCSQGIGEKICREYFEQLFETEFEKARPSWLKTEKDNWMELDGFSEKLKIAFEHQGEQHYKKINFFYSAKPEKFQQTLNRDKLKLELCSKNNVILIQVPSILEKLGVENLKAFIKDECLKNKIMIPENFEQKIVDLKDVYCPNKLKELSIIAESKKGKLLSKQYLGIFEPLEWQCEKGHKWRAAANNIKNSNSWCPNCLGRNQTIKDMQILANKFEGKCLSEKYINNNTHLLWQCKLGHQFSSKPSNVTTGYWCPICGRNKSGLSRRKYDIEFMHKIAESKNGKCISSEYLGYKIKLNWICENNHQWEAIPEKVIRNNKWCKQCKK</sequence>
<dbReference type="AlphaFoldDB" id="A0A543EN41"/>
<dbReference type="RefSeq" id="WP_142017833.1">
    <property type="nucleotide sequence ID" value="NZ_VFPD01000001.1"/>
</dbReference>
<feature type="domain" description="Treble clef zinc finger" evidence="1">
    <location>
        <begin position="8"/>
        <end position="59"/>
    </location>
</feature>
<dbReference type="Proteomes" id="UP000316437">
    <property type="component" value="Unassembled WGS sequence"/>
</dbReference>
<keyword evidence="3" id="KW-1185">Reference proteome</keyword>
<evidence type="ECO:0000259" key="1">
    <source>
        <dbReference type="Pfam" id="PF14311"/>
    </source>
</evidence>
<name>A0A543EN41_9FLAO</name>
<gene>
    <name evidence="2" type="ORF">FB551_2731</name>
</gene>
<proteinExistence type="predicted"/>
<feature type="domain" description="Treble clef zinc finger" evidence="1">
    <location>
        <begin position="148"/>
        <end position="187"/>
    </location>
</feature>
<reference evidence="2 3" key="1">
    <citation type="submission" date="2019-06" db="EMBL/GenBank/DDBJ databases">
        <title>Sorghum-associated microbial communities from plants grown in Nebraska, USA.</title>
        <authorList>
            <person name="Schachtman D."/>
        </authorList>
    </citation>
    <scope>NUCLEOTIDE SEQUENCE [LARGE SCALE GENOMIC DNA]</scope>
    <source>
        <strain evidence="2 3">110</strain>
    </source>
</reference>
<organism evidence="2 3">
    <name type="scientific">Chryseobacterium aquifrigidense</name>
    <dbReference type="NCBI Taxonomy" id="558021"/>
    <lineage>
        <taxon>Bacteria</taxon>
        <taxon>Pseudomonadati</taxon>
        <taxon>Bacteroidota</taxon>
        <taxon>Flavobacteriia</taxon>
        <taxon>Flavobacteriales</taxon>
        <taxon>Weeksellaceae</taxon>
        <taxon>Chryseobacterium group</taxon>
        <taxon>Chryseobacterium</taxon>
    </lineage>
</organism>
<evidence type="ECO:0000313" key="2">
    <source>
        <dbReference type="EMBL" id="TQM23005.1"/>
    </source>
</evidence>
<dbReference type="EMBL" id="VFPD01000001">
    <property type="protein sequence ID" value="TQM23005.1"/>
    <property type="molecule type" value="Genomic_DNA"/>
</dbReference>
<evidence type="ECO:0000313" key="3">
    <source>
        <dbReference type="Proteomes" id="UP000316437"/>
    </source>
</evidence>
<accession>A0A543EN41</accession>
<dbReference type="Pfam" id="PF14311">
    <property type="entry name" value="DUF4379"/>
    <property type="match status" value="2"/>
</dbReference>